<accession>A0A401VYY7</accession>
<proteinExistence type="predicted"/>
<dbReference type="AlphaFoldDB" id="A0A401VYY7"/>
<dbReference type="EMBL" id="BHZD01000001">
    <property type="protein sequence ID" value="GCD42266.1"/>
    <property type="molecule type" value="Genomic_DNA"/>
</dbReference>
<name>A0A401VYY7_STREY</name>
<keyword evidence="3" id="KW-1185">Reference proteome</keyword>
<evidence type="ECO:0000256" key="1">
    <source>
        <dbReference type="SAM" id="MobiDB-lite"/>
    </source>
</evidence>
<sequence>MGEWLARRRKPEVWAAVADGQRERLEAAGVTPLPPAPVPVPADPDVPAEPSTAPVSPFERDIGP</sequence>
<feature type="region of interest" description="Disordered" evidence="1">
    <location>
        <begin position="27"/>
        <end position="64"/>
    </location>
</feature>
<dbReference type="Proteomes" id="UP000286746">
    <property type="component" value="Unassembled WGS sequence"/>
</dbReference>
<gene>
    <name evidence="2" type="ORF">GKJPGBOP_01925</name>
</gene>
<reference evidence="2 3" key="1">
    <citation type="submission" date="2018-11" db="EMBL/GenBank/DDBJ databases">
        <title>Whole genome sequence of Streptomyces paromomycinus NBRC 15454(T).</title>
        <authorList>
            <person name="Komaki H."/>
            <person name="Tamura T."/>
        </authorList>
    </citation>
    <scope>NUCLEOTIDE SEQUENCE [LARGE SCALE GENOMIC DNA]</scope>
    <source>
        <strain evidence="2 3">NBRC 15454</strain>
    </source>
</reference>
<feature type="compositionally biased region" description="Pro residues" evidence="1">
    <location>
        <begin position="32"/>
        <end position="44"/>
    </location>
</feature>
<evidence type="ECO:0000313" key="3">
    <source>
        <dbReference type="Proteomes" id="UP000286746"/>
    </source>
</evidence>
<comment type="caution">
    <text evidence="2">The sequence shown here is derived from an EMBL/GenBank/DDBJ whole genome shotgun (WGS) entry which is preliminary data.</text>
</comment>
<evidence type="ECO:0000313" key="2">
    <source>
        <dbReference type="EMBL" id="GCD42266.1"/>
    </source>
</evidence>
<organism evidence="2 3">
    <name type="scientific">Streptomyces paromomycinus</name>
    <name type="common">Streptomyces rimosus subsp. paromomycinus</name>
    <dbReference type="NCBI Taxonomy" id="92743"/>
    <lineage>
        <taxon>Bacteria</taxon>
        <taxon>Bacillati</taxon>
        <taxon>Actinomycetota</taxon>
        <taxon>Actinomycetes</taxon>
        <taxon>Kitasatosporales</taxon>
        <taxon>Streptomycetaceae</taxon>
        <taxon>Streptomyces</taxon>
    </lineage>
</organism>
<protein>
    <submittedName>
        <fullName evidence="2">Uncharacterized protein</fullName>
    </submittedName>
</protein>